<organismHost>
    <name type="scientific">Thermus thermophilus</name>
    <dbReference type="NCBI Taxonomy" id="274"/>
</organismHost>
<dbReference type="EMBL" id="EU100883">
    <property type="protein sequence ID" value="ABU96887.1"/>
    <property type="molecule type" value="Genomic_DNA"/>
</dbReference>
<dbReference type="RefSeq" id="YP_001467907.1">
    <property type="nucleotide sequence ID" value="NC_009803.1"/>
</dbReference>
<keyword evidence="2" id="KW-1185">Reference proteome</keyword>
<protein>
    <submittedName>
        <fullName evidence="1">Uncharacterized protein</fullName>
    </submittedName>
</protein>
<evidence type="ECO:0000313" key="2">
    <source>
        <dbReference type="Proteomes" id="UP000001132"/>
    </source>
</evidence>
<organism evidence="1 2">
    <name type="scientific">Thermus virus P23-45</name>
    <name type="common">Thermus thermophilus phage P23-45</name>
    <dbReference type="NCBI Taxonomy" id="2914006"/>
    <lineage>
        <taxon>Viruses</taxon>
        <taxon>Duplodnaviria</taxon>
        <taxon>Heunggongvirae</taxon>
        <taxon>Uroviricota</taxon>
        <taxon>Caudoviricetes</taxon>
        <taxon>Oshimavirus</taxon>
        <taxon>Oshimavirus P2345</taxon>
    </lineage>
</organism>
<gene>
    <name evidence="1" type="ORF">P23p54</name>
</gene>
<accession>A7XX82</accession>
<dbReference type="KEGG" id="vg:5600429"/>
<dbReference type="GeneID" id="5600429"/>
<dbReference type="Proteomes" id="UP000001132">
    <property type="component" value="Segment"/>
</dbReference>
<sequence length="81" mass="9139">MSMEDVLARLRNGERLRFLVPTGGEYCLVSVKSLGAFFSLEFQVEGQGTYRSYVFTERDLRFLLDGASLLPPLTPQHQVQG</sequence>
<proteinExistence type="predicted"/>
<evidence type="ECO:0000313" key="1">
    <source>
        <dbReference type="EMBL" id="ABU96887.1"/>
    </source>
</evidence>
<reference evidence="1 2" key="1">
    <citation type="journal article" date="2008" name="J. Mol. Biol.">
        <title>Genome comparison and proteomic characterization of Thermus thermophilus bacteriophages P23-45 and P74-26: siphoviruses with triplex-forming sequences and the longest known tails.</title>
        <authorList>
            <person name="Minakhin L."/>
            <person name="Goel M."/>
            <person name="Berdygulova Z."/>
            <person name="Ramanculov E."/>
            <person name="Florens L."/>
            <person name="Glazko G."/>
            <person name="Karamychev V.N."/>
            <person name="Slesarev A.I."/>
            <person name="Kozyavkin S.A."/>
            <person name="Khromov I."/>
            <person name="Ackermann H.W."/>
            <person name="Washburn M."/>
            <person name="Mushegian A."/>
            <person name="Severinov K."/>
        </authorList>
    </citation>
    <scope>NUCLEOTIDE SEQUENCE</scope>
</reference>
<name>A7XX82_BP234</name>